<dbReference type="NCBIfam" id="NF006342">
    <property type="entry name" value="PRK08569.1"/>
    <property type="match status" value="1"/>
</dbReference>
<dbReference type="KEGG" id="acj:ACAM_0258"/>
<dbReference type="InterPro" id="IPR005485">
    <property type="entry name" value="Rbsml_uL18_euk_arch"/>
</dbReference>
<accession>U3T882</accession>
<evidence type="ECO:0000256" key="2">
    <source>
        <dbReference type="ARBA" id="ARBA00022730"/>
    </source>
</evidence>
<evidence type="ECO:0000256" key="3">
    <source>
        <dbReference type="ARBA" id="ARBA00022884"/>
    </source>
</evidence>
<evidence type="ECO:0000256" key="6">
    <source>
        <dbReference type="HAMAP-Rule" id="MF_01337"/>
    </source>
</evidence>
<dbReference type="OrthoDB" id="8644at2157"/>
<organism evidence="7 8">
    <name type="scientific">Aeropyrum camini SY1 = JCM 12091</name>
    <dbReference type="NCBI Taxonomy" id="1198449"/>
    <lineage>
        <taxon>Archaea</taxon>
        <taxon>Thermoproteota</taxon>
        <taxon>Thermoprotei</taxon>
        <taxon>Desulfurococcales</taxon>
        <taxon>Desulfurococcaceae</taxon>
        <taxon>Aeropyrum</taxon>
    </lineage>
</organism>
<keyword evidence="4 6" id="KW-0689">Ribosomal protein</keyword>
<dbReference type="eggNOG" id="arCOG04088">
    <property type="taxonomic scope" value="Archaea"/>
</dbReference>
<dbReference type="Gene3D" id="3.30.420.100">
    <property type="match status" value="1"/>
</dbReference>
<dbReference type="PANTHER" id="PTHR23410:SF12">
    <property type="entry name" value="LARGE RIBOSOMAL SUBUNIT PROTEIN UL18"/>
    <property type="match status" value="1"/>
</dbReference>
<reference evidence="7 8" key="1">
    <citation type="journal article" date="2013" name="Appl. Environ. Microbiol.">
        <title>Variation of the Virus-Related Elements within Syntenic Genomes of the Hyperthermophilic Archaeon Aeropyrum.</title>
        <authorList>
            <person name="Daifuku T."/>
            <person name="Yoshida T."/>
            <person name="Kitamura T."/>
            <person name="Kawaichi S."/>
            <person name="Inoue T."/>
            <person name="Nomura K."/>
            <person name="Yoshida Y."/>
            <person name="Kuno S."/>
            <person name="Sako Y."/>
        </authorList>
    </citation>
    <scope>NUCLEOTIDE SEQUENCE [LARGE SCALE GENOMIC DNA]</scope>
    <source>
        <strain evidence="7 8">SY1</strain>
    </source>
</reference>
<dbReference type="PATRIC" id="fig|1198449.6.peg.264"/>
<dbReference type="Proteomes" id="UP000016887">
    <property type="component" value="Chromosome"/>
</dbReference>
<evidence type="ECO:0000313" key="8">
    <source>
        <dbReference type="Proteomes" id="UP000016887"/>
    </source>
</evidence>
<evidence type="ECO:0000256" key="5">
    <source>
        <dbReference type="ARBA" id="ARBA00023274"/>
    </source>
</evidence>
<dbReference type="CDD" id="cd00432">
    <property type="entry name" value="Ribosomal_L18_L5e"/>
    <property type="match status" value="1"/>
</dbReference>
<dbReference type="PANTHER" id="PTHR23410">
    <property type="entry name" value="RIBOSOMAL PROTEIN L5-RELATED"/>
    <property type="match status" value="1"/>
</dbReference>
<dbReference type="Pfam" id="PF17144">
    <property type="entry name" value="Ribosomal_L5e"/>
    <property type="match status" value="2"/>
</dbReference>
<gene>
    <name evidence="6" type="primary">rpl18</name>
    <name evidence="7" type="synonym">rpl18p</name>
    <name evidence="7" type="ORF">ACAM_0258</name>
</gene>
<dbReference type="SUPFAM" id="SSF53137">
    <property type="entry name" value="Translational machinery components"/>
    <property type="match status" value="1"/>
</dbReference>
<dbReference type="AlphaFoldDB" id="U3T882"/>
<dbReference type="GO" id="GO:0000027">
    <property type="term" value="P:ribosomal large subunit assembly"/>
    <property type="evidence" value="ECO:0007669"/>
    <property type="project" value="TreeGrafter"/>
</dbReference>
<keyword evidence="3 6" id="KW-0694">RNA-binding</keyword>
<dbReference type="GO" id="GO:0003735">
    <property type="term" value="F:structural constituent of ribosome"/>
    <property type="evidence" value="ECO:0007669"/>
    <property type="project" value="InterPro"/>
</dbReference>
<dbReference type="GO" id="GO:0022625">
    <property type="term" value="C:cytosolic large ribosomal subunit"/>
    <property type="evidence" value="ECO:0007669"/>
    <property type="project" value="TreeGrafter"/>
</dbReference>
<dbReference type="STRING" id="1198449.ACAM_0258"/>
<dbReference type="InterPro" id="IPR057268">
    <property type="entry name" value="Ribosomal_L18"/>
</dbReference>
<evidence type="ECO:0000256" key="4">
    <source>
        <dbReference type="ARBA" id="ARBA00022980"/>
    </source>
</evidence>
<comment type="similarity">
    <text evidence="1 6">Belongs to the universal ribosomal protein uL18 family.</text>
</comment>
<protein>
    <recommendedName>
        <fullName evidence="6">Large ribosomal subunit protein uL18</fullName>
    </recommendedName>
</protein>
<dbReference type="GeneID" id="17111205"/>
<comment type="subunit">
    <text evidence="6">Part of the 50S ribosomal subunit. Contacts the 5S and 23S rRNAs.</text>
</comment>
<dbReference type="PRINTS" id="PR00058">
    <property type="entry name" value="RIBOSOMALL5"/>
</dbReference>
<dbReference type="HAMAP" id="MF_01337_A">
    <property type="entry name" value="Ribosomal_uL18_A"/>
    <property type="match status" value="1"/>
</dbReference>
<keyword evidence="8" id="KW-1185">Reference proteome</keyword>
<name>U3T882_9CREN</name>
<dbReference type="InterPro" id="IPR057267">
    <property type="entry name" value="Rbsml_uL18_arch"/>
</dbReference>
<comment type="function">
    <text evidence="6">This is one of the proteins that bind and probably mediate the attachment of the 5S RNA into the large ribosomal subunit, where it forms part of the central protuberance.</text>
</comment>
<keyword evidence="2 6" id="KW-0699">rRNA-binding</keyword>
<evidence type="ECO:0000256" key="1">
    <source>
        <dbReference type="ARBA" id="ARBA00007116"/>
    </source>
</evidence>
<evidence type="ECO:0000313" key="7">
    <source>
        <dbReference type="EMBL" id="BAN89727.1"/>
    </source>
</evidence>
<proteinExistence type="inferred from homology"/>
<dbReference type="GO" id="GO:0008097">
    <property type="term" value="F:5S rRNA binding"/>
    <property type="evidence" value="ECO:0007669"/>
    <property type="project" value="InterPro"/>
</dbReference>
<dbReference type="GO" id="GO:0006412">
    <property type="term" value="P:translation"/>
    <property type="evidence" value="ECO:0007669"/>
    <property type="project" value="UniProtKB-UniRule"/>
</dbReference>
<keyword evidence="5 6" id="KW-0687">Ribonucleoprotein</keyword>
<sequence length="214" mass="24188">MGRGPRYRVPLRRRREGKTNYYRRFRLVKSGKPRMAVRISNEYVWVQFLEARIEGDRVIAAAHSRELAKKFGWKGDGNNTCAAYLTGYLAGLRALEKGVREAVLDVGLHKPVKGSRVFAALKGALDAGVEIPHSEEILPGEDRVRCEHIAQWAAALKDENAELYQRQFSRYLSRGFNPEDLPSHVEEVRKAIGETYKHVLEKTAAEAGEVEVKA</sequence>
<dbReference type="RefSeq" id="WP_022541007.1">
    <property type="nucleotide sequence ID" value="NC_022521.1"/>
</dbReference>
<dbReference type="EMBL" id="AP012489">
    <property type="protein sequence ID" value="BAN89727.1"/>
    <property type="molecule type" value="Genomic_DNA"/>
</dbReference>